<reference evidence="1 2" key="1">
    <citation type="submission" date="2020-03" db="EMBL/GenBank/DDBJ databases">
        <title>Whole genome shotgun sequence of Phytohabitans rumicis NBRC 108638.</title>
        <authorList>
            <person name="Komaki H."/>
            <person name="Tamura T."/>
        </authorList>
    </citation>
    <scope>NUCLEOTIDE SEQUENCE [LARGE SCALE GENOMIC DNA]</scope>
    <source>
        <strain evidence="1 2">NBRC 108638</strain>
    </source>
</reference>
<gene>
    <name evidence="1" type="ORF">Prum_038990</name>
</gene>
<organism evidence="1 2">
    <name type="scientific">Phytohabitans rumicis</name>
    <dbReference type="NCBI Taxonomy" id="1076125"/>
    <lineage>
        <taxon>Bacteria</taxon>
        <taxon>Bacillati</taxon>
        <taxon>Actinomycetota</taxon>
        <taxon>Actinomycetes</taxon>
        <taxon>Micromonosporales</taxon>
        <taxon>Micromonosporaceae</taxon>
    </lineage>
</organism>
<comment type="caution">
    <text evidence="1">The sequence shown here is derived from an EMBL/GenBank/DDBJ whole genome shotgun (WGS) entry which is preliminary data.</text>
</comment>
<dbReference type="AlphaFoldDB" id="A0A6V8L8C8"/>
<evidence type="ECO:0000313" key="1">
    <source>
        <dbReference type="EMBL" id="GFJ90257.1"/>
    </source>
</evidence>
<reference evidence="1 2" key="2">
    <citation type="submission" date="2020-03" db="EMBL/GenBank/DDBJ databases">
        <authorList>
            <person name="Ichikawa N."/>
            <person name="Kimura A."/>
            <person name="Kitahashi Y."/>
            <person name="Uohara A."/>
        </authorList>
    </citation>
    <scope>NUCLEOTIDE SEQUENCE [LARGE SCALE GENOMIC DNA]</scope>
    <source>
        <strain evidence="1 2">NBRC 108638</strain>
    </source>
</reference>
<dbReference type="Proteomes" id="UP000482960">
    <property type="component" value="Unassembled WGS sequence"/>
</dbReference>
<evidence type="ECO:0000313" key="2">
    <source>
        <dbReference type="Proteomes" id="UP000482960"/>
    </source>
</evidence>
<proteinExistence type="predicted"/>
<keyword evidence="2" id="KW-1185">Reference proteome</keyword>
<accession>A0A6V8L8C8</accession>
<protein>
    <submittedName>
        <fullName evidence="1">Uncharacterized protein</fullName>
    </submittedName>
</protein>
<dbReference type="EMBL" id="BLPG01000001">
    <property type="protein sequence ID" value="GFJ90257.1"/>
    <property type="molecule type" value="Genomic_DNA"/>
</dbReference>
<name>A0A6V8L8C8_9ACTN</name>
<sequence length="109" mass="11703">MDPIEAMNAFLARITAHDPEPDTTVMSLQVQVGRARETLQLSARAVHALTEALTRYVDPDDHGTCANCGKPLSKDLYCPGCGHVDGIFGQTVANHAATVLRQADRTDAT</sequence>